<comment type="similarity">
    <text evidence="2">Belongs to the G-protein coupled receptor 2 family.</text>
</comment>
<dbReference type="PANTHER" id="PTHR45620:SF24">
    <property type="entry name" value="VASOACTIVE INTESTINAL POLYPEPTIDE RECEPTOR 1"/>
    <property type="match status" value="1"/>
</dbReference>
<feature type="transmembrane region" description="Helical" evidence="14">
    <location>
        <begin position="156"/>
        <end position="184"/>
    </location>
</feature>
<dbReference type="InterPro" id="IPR000832">
    <property type="entry name" value="GPCR_2_secretin-like"/>
</dbReference>
<dbReference type="Gene3D" id="4.10.1240.10">
    <property type="entry name" value="GPCR, family 2, extracellular hormone receptor domain"/>
    <property type="match status" value="1"/>
</dbReference>
<dbReference type="SUPFAM" id="SSF111418">
    <property type="entry name" value="Hormone receptor domain"/>
    <property type="match status" value="1"/>
</dbReference>
<dbReference type="Pfam" id="PF00002">
    <property type="entry name" value="7tm_2"/>
    <property type="match status" value="1"/>
</dbReference>
<feature type="domain" description="G-protein coupled receptors family 2 profile 1" evidence="15">
    <location>
        <begin position="1"/>
        <end position="63"/>
    </location>
</feature>
<comment type="caution">
    <text evidence="17">The sequence shown here is derived from an EMBL/GenBank/DDBJ whole genome shotgun (WGS) entry which is preliminary data.</text>
</comment>
<dbReference type="PRINTS" id="PR00249">
    <property type="entry name" value="GPCRSECRETIN"/>
</dbReference>
<proteinExistence type="inferred from homology"/>
<evidence type="ECO:0000256" key="7">
    <source>
        <dbReference type="ARBA" id="ARBA00023040"/>
    </source>
</evidence>
<dbReference type="GO" id="GO:0007166">
    <property type="term" value="P:cell surface receptor signaling pathway"/>
    <property type="evidence" value="ECO:0007669"/>
    <property type="project" value="InterPro"/>
</dbReference>
<dbReference type="InterPro" id="IPR017981">
    <property type="entry name" value="GPCR_2-like_7TM"/>
</dbReference>
<evidence type="ECO:0000256" key="13">
    <source>
        <dbReference type="SAM" id="MobiDB-lite"/>
    </source>
</evidence>
<evidence type="ECO:0000313" key="18">
    <source>
        <dbReference type="Proteomes" id="UP001142489"/>
    </source>
</evidence>
<feature type="transmembrane region" description="Helical" evidence="14">
    <location>
        <begin position="191"/>
        <end position="211"/>
    </location>
</feature>
<evidence type="ECO:0000256" key="3">
    <source>
        <dbReference type="ARBA" id="ARBA00022475"/>
    </source>
</evidence>
<dbReference type="PROSITE" id="PS50227">
    <property type="entry name" value="G_PROTEIN_RECEP_F2_3"/>
    <property type="match status" value="1"/>
</dbReference>
<accession>A0A9Q0XNZ6</accession>
<feature type="transmembrane region" description="Helical" evidence="14">
    <location>
        <begin position="231"/>
        <end position="255"/>
    </location>
</feature>
<evidence type="ECO:0000256" key="14">
    <source>
        <dbReference type="SAM" id="Phobius"/>
    </source>
</evidence>
<dbReference type="GO" id="GO:0017046">
    <property type="term" value="F:peptide hormone binding"/>
    <property type="evidence" value="ECO:0007669"/>
    <property type="project" value="TreeGrafter"/>
</dbReference>
<feature type="transmembrane region" description="Helical" evidence="14">
    <location>
        <begin position="115"/>
        <end position="136"/>
    </location>
</feature>
<dbReference type="InterPro" id="IPR001771">
    <property type="entry name" value="GPCR_2_VIP_rcpt_1"/>
</dbReference>
<dbReference type="PANTHER" id="PTHR45620">
    <property type="entry name" value="PDF RECEPTOR-LIKE PROTEIN-RELATED"/>
    <property type="match status" value="1"/>
</dbReference>
<dbReference type="Pfam" id="PF02793">
    <property type="entry name" value="HRM"/>
    <property type="match status" value="1"/>
</dbReference>
<evidence type="ECO:0000256" key="9">
    <source>
        <dbReference type="ARBA" id="ARBA00023157"/>
    </source>
</evidence>
<evidence type="ECO:0000256" key="6">
    <source>
        <dbReference type="ARBA" id="ARBA00022989"/>
    </source>
</evidence>
<keyword evidence="5" id="KW-0732">Signal</keyword>
<dbReference type="GO" id="GO:0008528">
    <property type="term" value="F:G protein-coupled peptide receptor activity"/>
    <property type="evidence" value="ECO:0007669"/>
    <property type="project" value="TreeGrafter"/>
</dbReference>
<feature type="non-terminal residue" evidence="17">
    <location>
        <position position="673"/>
    </location>
</feature>
<dbReference type="GO" id="GO:0004999">
    <property type="term" value="F:vasoactive intestinal polypeptide receptor activity"/>
    <property type="evidence" value="ECO:0007669"/>
    <property type="project" value="InterPro"/>
</dbReference>
<evidence type="ECO:0008006" key="19">
    <source>
        <dbReference type="Google" id="ProtNLM"/>
    </source>
</evidence>
<keyword evidence="11" id="KW-0325">Glycoprotein</keyword>
<keyword evidence="7" id="KW-0297">G-protein coupled receptor</keyword>
<dbReference type="SUPFAM" id="SSF81321">
    <property type="entry name" value="Family A G protein-coupled receptor-like"/>
    <property type="match status" value="1"/>
</dbReference>
<feature type="transmembrane region" description="Helical" evidence="14">
    <location>
        <begin position="84"/>
        <end position="103"/>
    </location>
</feature>
<keyword evidence="6 14" id="KW-1133">Transmembrane helix</keyword>
<feature type="transmembrane region" description="Helical" evidence="14">
    <location>
        <begin position="275"/>
        <end position="296"/>
    </location>
</feature>
<gene>
    <name evidence="17" type="ORF">JRQ81_018393</name>
</gene>
<keyword evidence="18" id="KW-1185">Reference proteome</keyword>
<name>A0A9Q0XNZ6_9SAUR</name>
<feature type="compositionally biased region" description="Basic and acidic residues" evidence="13">
    <location>
        <begin position="349"/>
        <end position="359"/>
    </location>
</feature>
<dbReference type="InterPro" id="IPR050332">
    <property type="entry name" value="GPCR_2"/>
</dbReference>
<keyword evidence="4 14" id="KW-0812">Transmembrane</keyword>
<dbReference type="PROSITE" id="PS50261">
    <property type="entry name" value="G_PROTEIN_RECEP_F2_4"/>
    <property type="match status" value="1"/>
</dbReference>
<dbReference type="EMBL" id="JAPFRF010000009">
    <property type="protein sequence ID" value="KAJ7322106.1"/>
    <property type="molecule type" value="Genomic_DNA"/>
</dbReference>
<dbReference type="SMART" id="SM00008">
    <property type="entry name" value="HormR"/>
    <property type="match status" value="1"/>
</dbReference>
<keyword evidence="8 14" id="KW-0472">Membrane</keyword>
<evidence type="ECO:0000256" key="11">
    <source>
        <dbReference type="ARBA" id="ARBA00023180"/>
    </source>
</evidence>
<dbReference type="PROSITE" id="PS00649">
    <property type="entry name" value="G_PROTEIN_RECEP_F2_1"/>
    <property type="match status" value="1"/>
</dbReference>
<sequence length="673" mass="76217">CRNLWDNITCWPATRLGETRVLSCPIYFTFFSQTHGNVSRDCTSEGWSEMYPAPYGVACGFDPNTTGSEEETLFYGTVKTGYTIGYSLSLIVLTAAMIVLCIFRKLHCTRNYIHMHLFMSFIMRAIAVFIKDFILFENGESDHCSVSSFGCKAAMVFFQYCVMANFFWLLVEGLYLHTLLVISFFSEKKYFWWYILIGWGSPTVFISAWTITRINYEDFGCWDLIDSPHWWIIKTPILVSILINFILFICIIRILVQKLHSPDVGRNETSQYSRLAKSTLLLIPLFGIHYTIFAFYPDTAKKEVLEVKLVFELVLGSFQFSSWVTPYHNSSEMFIIGGLAQRAQNGSVKQKDQLSKGEGMEGQQPSLCESSSSLKPPEMQSKDPSVNSFVLAAVMSTSVQGELQQRLCLSLWNGTLSGMELTWNQLGQFGGIGTGSRWRWPSDGACLAQKQQVVTVDPRGSRECPGSGGIEDGLSAQLDEGKLEGVCTHGGFQELRIKECEVPQQTSQYCHFCEMLCLPELVFRFPVVLLSQSCLFFISQAFPREPMFLIFNGNHSMREAPPNGTDRRKMLLSLLDGQSIAILHVPSEGPFILSPFGRQSLREVQTLFAIKGLTRHSMSLFRRTYWDPLETLHETDGKETAYEATLKEKGGHSPDRGRMLFLDYKSQNPPRIV</sequence>
<dbReference type="InterPro" id="IPR001879">
    <property type="entry name" value="GPCR_2_extracellular_dom"/>
</dbReference>
<evidence type="ECO:0000313" key="17">
    <source>
        <dbReference type="EMBL" id="KAJ7322106.1"/>
    </source>
</evidence>
<dbReference type="PRINTS" id="PR01154">
    <property type="entry name" value="VIP1RECEPTOR"/>
</dbReference>
<evidence type="ECO:0000256" key="10">
    <source>
        <dbReference type="ARBA" id="ARBA00023170"/>
    </source>
</evidence>
<evidence type="ECO:0000256" key="8">
    <source>
        <dbReference type="ARBA" id="ARBA00023136"/>
    </source>
</evidence>
<dbReference type="InterPro" id="IPR017983">
    <property type="entry name" value="GPCR_2_secretin-like_CS"/>
</dbReference>
<reference evidence="17" key="1">
    <citation type="journal article" date="2023" name="DNA Res.">
        <title>Chromosome-level genome assembly of Phrynocephalus forsythii using third-generation DNA sequencing and Hi-C analysis.</title>
        <authorList>
            <person name="Qi Y."/>
            <person name="Zhao W."/>
            <person name="Zhao Y."/>
            <person name="Niu C."/>
            <person name="Cao S."/>
            <person name="Zhang Y."/>
        </authorList>
    </citation>
    <scope>NUCLEOTIDE SEQUENCE</scope>
    <source>
        <tissue evidence="17">Muscle</tissue>
    </source>
</reference>
<dbReference type="Gene3D" id="1.20.1070.10">
    <property type="entry name" value="Rhodopsin 7-helix transmembrane proteins"/>
    <property type="match status" value="1"/>
</dbReference>
<dbReference type="PRINTS" id="PR00491">
    <property type="entry name" value="VASOACTVEIPR"/>
</dbReference>
<organism evidence="17 18">
    <name type="scientific">Phrynocephalus forsythii</name>
    <dbReference type="NCBI Taxonomy" id="171643"/>
    <lineage>
        <taxon>Eukaryota</taxon>
        <taxon>Metazoa</taxon>
        <taxon>Chordata</taxon>
        <taxon>Craniata</taxon>
        <taxon>Vertebrata</taxon>
        <taxon>Euteleostomi</taxon>
        <taxon>Lepidosauria</taxon>
        <taxon>Squamata</taxon>
        <taxon>Bifurcata</taxon>
        <taxon>Unidentata</taxon>
        <taxon>Episquamata</taxon>
        <taxon>Toxicofera</taxon>
        <taxon>Iguania</taxon>
        <taxon>Acrodonta</taxon>
        <taxon>Agamidae</taxon>
        <taxon>Agaminae</taxon>
        <taxon>Phrynocephalus</taxon>
    </lineage>
</organism>
<protein>
    <recommendedName>
        <fullName evidence="19">Vasoactive intestinal polypeptide receptor 1</fullName>
    </recommendedName>
</protein>
<keyword evidence="3" id="KW-1003">Cell membrane</keyword>
<dbReference type="FunFam" id="1.20.1070.10:FF:000032">
    <property type="entry name" value="Vasoactive intestinal polypeptide receptor 1"/>
    <property type="match status" value="1"/>
</dbReference>
<evidence type="ECO:0000256" key="2">
    <source>
        <dbReference type="ARBA" id="ARBA00005314"/>
    </source>
</evidence>
<comment type="subcellular location">
    <subcellularLocation>
        <location evidence="1">Cell membrane</location>
        <topology evidence="1">Multi-pass membrane protein</topology>
    </subcellularLocation>
</comment>
<dbReference type="GO" id="GO:0005886">
    <property type="term" value="C:plasma membrane"/>
    <property type="evidence" value="ECO:0007669"/>
    <property type="project" value="UniProtKB-SubCell"/>
</dbReference>
<evidence type="ECO:0000256" key="5">
    <source>
        <dbReference type="ARBA" id="ARBA00022729"/>
    </source>
</evidence>
<keyword evidence="10" id="KW-0675">Receptor</keyword>
<dbReference type="InterPro" id="IPR001571">
    <property type="entry name" value="GPCR_2_VIP_rcpt"/>
</dbReference>
<dbReference type="Proteomes" id="UP001142489">
    <property type="component" value="Unassembled WGS sequence"/>
</dbReference>
<dbReference type="GO" id="GO:0007188">
    <property type="term" value="P:adenylate cyclase-modulating G protein-coupled receptor signaling pathway"/>
    <property type="evidence" value="ECO:0007669"/>
    <property type="project" value="TreeGrafter"/>
</dbReference>
<dbReference type="AlphaFoldDB" id="A0A9Q0XNZ6"/>
<feature type="domain" description="G-protein coupled receptors family 2 profile 2" evidence="16">
    <location>
        <begin position="78"/>
        <end position="319"/>
    </location>
</feature>
<keyword evidence="9" id="KW-1015">Disulfide bond</keyword>
<feature type="region of interest" description="Disordered" evidence="13">
    <location>
        <begin position="347"/>
        <end position="382"/>
    </location>
</feature>
<evidence type="ECO:0000256" key="4">
    <source>
        <dbReference type="ARBA" id="ARBA00022692"/>
    </source>
</evidence>
<dbReference type="OrthoDB" id="5967113at2759"/>
<evidence type="ECO:0000256" key="1">
    <source>
        <dbReference type="ARBA" id="ARBA00004651"/>
    </source>
</evidence>
<feature type="compositionally biased region" description="Polar residues" evidence="13">
    <location>
        <begin position="363"/>
        <end position="374"/>
    </location>
</feature>
<dbReference type="InterPro" id="IPR036445">
    <property type="entry name" value="GPCR_2_extracell_dom_sf"/>
</dbReference>
<evidence type="ECO:0000259" key="15">
    <source>
        <dbReference type="PROSITE" id="PS50227"/>
    </source>
</evidence>
<evidence type="ECO:0000256" key="12">
    <source>
        <dbReference type="ARBA" id="ARBA00023224"/>
    </source>
</evidence>
<evidence type="ECO:0000259" key="16">
    <source>
        <dbReference type="PROSITE" id="PS50261"/>
    </source>
</evidence>
<keyword evidence="12" id="KW-0807">Transducer</keyword>